<keyword evidence="4" id="KW-1185">Reference proteome</keyword>
<accession>A0ABM7Y454</accession>
<dbReference type="PANTHER" id="PTHR38340:SF1">
    <property type="entry name" value="S-LAYER PROTEIN"/>
    <property type="match status" value="1"/>
</dbReference>
<evidence type="ECO:0008006" key="5">
    <source>
        <dbReference type="Google" id="ProtNLM"/>
    </source>
</evidence>
<evidence type="ECO:0000256" key="1">
    <source>
        <dbReference type="ARBA" id="ARBA00004613"/>
    </source>
</evidence>
<dbReference type="PANTHER" id="PTHR38340">
    <property type="entry name" value="S-LAYER PROTEIN"/>
    <property type="match status" value="1"/>
</dbReference>
<dbReference type="InterPro" id="IPR011049">
    <property type="entry name" value="Serralysin-like_metalloprot_C"/>
</dbReference>
<dbReference type="InterPro" id="IPR018511">
    <property type="entry name" value="Hemolysin-typ_Ca-bd_CS"/>
</dbReference>
<dbReference type="EMBL" id="AP025637">
    <property type="protein sequence ID" value="BDG72615.1"/>
    <property type="molecule type" value="Genomic_DNA"/>
</dbReference>
<dbReference type="PRINTS" id="PR00313">
    <property type="entry name" value="CABNDNGRPT"/>
</dbReference>
<name>A0ABM7Y454_9PROT</name>
<dbReference type="Proteomes" id="UP000831327">
    <property type="component" value="Chromosome"/>
</dbReference>
<dbReference type="Pfam" id="PF00353">
    <property type="entry name" value="HemolysinCabind"/>
    <property type="match status" value="5"/>
</dbReference>
<organism evidence="3 4">
    <name type="scientific">Roseomonas fluvialis</name>
    <dbReference type="NCBI Taxonomy" id="1750527"/>
    <lineage>
        <taxon>Bacteria</taxon>
        <taxon>Pseudomonadati</taxon>
        <taxon>Pseudomonadota</taxon>
        <taxon>Alphaproteobacteria</taxon>
        <taxon>Acetobacterales</taxon>
        <taxon>Roseomonadaceae</taxon>
        <taxon>Roseomonas</taxon>
    </lineage>
</organism>
<dbReference type="Gene3D" id="2.150.10.10">
    <property type="entry name" value="Serralysin-like metalloprotease, C-terminal"/>
    <property type="match status" value="5"/>
</dbReference>
<dbReference type="PROSITE" id="PS00330">
    <property type="entry name" value="HEMOLYSIN_CALCIUM"/>
    <property type="match status" value="4"/>
</dbReference>
<evidence type="ECO:0000313" key="3">
    <source>
        <dbReference type="EMBL" id="BDG72615.1"/>
    </source>
</evidence>
<reference evidence="3 4" key="1">
    <citation type="journal article" date="2016" name="Microbes Environ.">
        <title>Phylogenetically diverse aerobic anoxygenic phototrophic bacteria isolated from epilithic biofilms in Tama river, Japan.</title>
        <authorList>
            <person name="Hirose S."/>
            <person name="Matsuura K."/>
            <person name="Haruta S."/>
        </authorList>
    </citation>
    <scope>NUCLEOTIDE SEQUENCE [LARGE SCALE GENOMIC DNA]</scope>
    <source>
        <strain evidence="3 4">S08</strain>
    </source>
</reference>
<sequence>MATITVSVSQPGSVPIASLAGATRSAGGATSTTLLIGGGPGTVTLTGTGFTYDLLALPATGTVTALTFRADGVAVTWTVTGISVGAALLRSNEATLDTFLFGFGDSAVGASGADLINGYGGADTLLGNAGGDSLLGGNGNDSLVGGAGDDSLVGSFGNDTLVGGLDNDTLVGGDGQDSLVGGGGVESILGGNGNDTASASSGVVDLGAGDDVLRGNFDANLVAEGGGGDDVVLTGTGTFLATLSGFEILQWIDPAVFLRVTTAQIDAFTTLRRTEADPVGLGGLQLVGGGVVDLGGLVYDFQAGDLFTVQLRDGTWDLRGRDSAVGFADDLIRTSTAAANDTIQTFGGNDEIISFAGNDSILAGEGNDEVAIGAGNAIVFLGGGNDTLSLATQPAVSGANTVDGGAGDDIITGLAGNDSLLGGTGNDSITGDSTFLTGAGNDRIFGGAGNDTLLGGGGGDLIRGGTGADRTSGGTGADTFAFDDGESGILSGSVLSGADTITDFNRLSGDKFDLSLIDANTAMLGDQAFSQLLAASSQTAVGAGSLRYQTGIGATTISGSTDADADFEFRIIVLTTTTYTPLLSDFIL</sequence>
<dbReference type="InterPro" id="IPR001343">
    <property type="entry name" value="Hemolysn_Ca-bd"/>
</dbReference>
<evidence type="ECO:0000313" key="4">
    <source>
        <dbReference type="Proteomes" id="UP000831327"/>
    </source>
</evidence>
<evidence type="ECO:0000256" key="2">
    <source>
        <dbReference type="ARBA" id="ARBA00022525"/>
    </source>
</evidence>
<dbReference type="RefSeq" id="WP_244459808.1">
    <property type="nucleotide sequence ID" value="NZ_AP025637.1"/>
</dbReference>
<dbReference type="SUPFAM" id="SSF51120">
    <property type="entry name" value="beta-Roll"/>
    <property type="match status" value="2"/>
</dbReference>
<comment type="subcellular location">
    <subcellularLocation>
        <location evidence="1">Secreted</location>
    </subcellularLocation>
</comment>
<gene>
    <name evidence="3" type="ORF">Rmf_25440</name>
</gene>
<keyword evidence="2" id="KW-0964">Secreted</keyword>
<dbReference type="InterPro" id="IPR050557">
    <property type="entry name" value="RTX_toxin/Mannuronan_C5-epim"/>
</dbReference>
<proteinExistence type="predicted"/>
<protein>
    <recommendedName>
        <fullName evidence="5">Calcium-binding protein</fullName>
    </recommendedName>
</protein>